<dbReference type="GO" id="GO:0016301">
    <property type="term" value="F:kinase activity"/>
    <property type="evidence" value="ECO:0007669"/>
    <property type="project" value="UniProtKB-KW"/>
</dbReference>
<keyword evidence="2" id="KW-0418">Kinase</keyword>
<dbReference type="InterPro" id="IPR017438">
    <property type="entry name" value="ATP-NAD_kinase_N"/>
</dbReference>
<dbReference type="Gene3D" id="3.40.50.10330">
    <property type="entry name" value="Probable inorganic polyphosphate/atp-NAD kinase, domain 1"/>
    <property type="match status" value="1"/>
</dbReference>
<dbReference type="InterPro" id="IPR001206">
    <property type="entry name" value="Diacylglycerol_kinase_cat_dom"/>
</dbReference>
<dbReference type="RefSeq" id="WP_062278724.1">
    <property type="nucleotide sequence ID" value="NZ_DF968180.1"/>
</dbReference>
<evidence type="ECO:0000313" key="2">
    <source>
        <dbReference type="EMBL" id="GAP39903.1"/>
    </source>
</evidence>
<organism evidence="2">
    <name type="scientific">Flexilinea flocculi</name>
    <dbReference type="NCBI Taxonomy" id="1678840"/>
    <lineage>
        <taxon>Bacteria</taxon>
        <taxon>Bacillati</taxon>
        <taxon>Chloroflexota</taxon>
        <taxon>Anaerolineae</taxon>
        <taxon>Anaerolineales</taxon>
        <taxon>Anaerolineaceae</taxon>
        <taxon>Flexilinea</taxon>
    </lineage>
</organism>
<dbReference type="SMART" id="SM00046">
    <property type="entry name" value="DAGKc"/>
    <property type="match status" value="1"/>
</dbReference>
<proteinExistence type="predicted"/>
<dbReference type="Pfam" id="PF19279">
    <property type="entry name" value="YegS_C"/>
    <property type="match status" value="1"/>
</dbReference>
<dbReference type="EMBL" id="DF968180">
    <property type="protein sequence ID" value="GAP39903.1"/>
    <property type="molecule type" value="Genomic_DNA"/>
</dbReference>
<feature type="domain" description="DAGKc" evidence="1">
    <location>
        <begin position="2"/>
        <end position="133"/>
    </location>
</feature>
<dbReference type="InterPro" id="IPR045540">
    <property type="entry name" value="YegS/DAGK_C"/>
</dbReference>
<dbReference type="PROSITE" id="PS50146">
    <property type="entry name" value="DAGK"/>
    <property type="match status" value="1"/>
</dbReference>
<gene>
    <name evidence="2" type="ORF">ATC1_12441</name>
</gene>
<name>A0A0K8PB66_9CHLR</name>
<dbReference type="InterPro" id="IPR016064">
    <property type="entry name" value="NAD/diacylglycerol_kinase_sf"/>
</dbReference>
<dbReference type="Gene3D" id="2.60.200.40">
    <property type="match status" value="1"/>
</dbReference>
<keyword evidence="2" id="KW-0808">Transferase</keyword>
<dbReference type="AlphaFoldDB" id="A0A0K8PB66"/>
<evidence type="ECO:0000313" key="3">
    <source>
        <dbReference type="Proteomes" id="UP000053370"/>
    </source>
</evidence>
<dbReference type="GO" id="GO:0005829">
    <property type="term" value="C:cytosol"/>
    <property type="evidence" value="ECO:0007669"/>
    <property type="project" value="TreeGrafter"/>
</dbReference>
<dbReference type="InterPro" id="IPR004363">
    <property type="entry name" value="Methylgl_synth"/>
</dbReference>
<dbReference type="PANTHER" id="PTHR30492:SF0">
    <property type="entry name" value="METHYLGLYOXAL SYNTHASE"/>
    <property type="match status" value="1"/>
</dbReference>
<dbReference type="SUPFAM" id="SSF111331">
    <property type="entry name" value="NAD kinase/diacylglycerol kinase-like"/>
    <property type="match status" value="1"/>
</dbReference>
<reference evidence="2" key="1">
    <citation type="journal article" date="2015" name="Genome Announc.">
        <title>Draft Genome Sequence of Anaerolineae Strain TC1, a Novel Isolate from a Methanogenic Wastewater Treatment System.</title>
        <authorList>
            <person name="Matsuura N."/>
            <person name="Tourlousse D.M."/>
            <person name="Sun L."/>
            <person name="Toyonaga M."/>
            <person name="Kuroda K."/>
            <person name="Ohashi A."/>
            <person name="Cruz R."/>
            <person name="Yamaguchi T."/>
            <person name="Sekiguchi Y."/>
        </authorList>
    </citation>
    <scope>NUCLEOTIDE SEQUENCE [LARGE SCALE GENOMIC DNA]</scope>
    <source>
        <strain evidence="2">TC1</strain>
    </source>
</reference>
<dbReference type="OrthoDB" id="142078at2"/>
<protein>
    <submittedName>
        <fullName evidence="2">Diacylglycerol kinase family enzyme</fullName>
    </submittedName>
</protein>
<accession>A0A0K8PB66</accession>
<dbReference type="Pfam" id="PF00781">
    <property type="entry name" value="DAGK_cat"/>
    <property type="match status" value="1"/>
</dbReference>
<dbReference type="PANTHER" id="PTHR30492">
    <property type="entry name" value="METHYLGLYOXAL SYNTHASE"/>
    <property type="match status" value="1"/>
</dbReference>
<dbReference type="STRING" id="1678840.ATC1_12441"/>
<keyword evidence="3" id="KW-1185">Reference proteome</keyword>
<dbReference type="Proteomes" id="UP000053370">
    <property type="component" value="Unassembled WGS sequence"/>
</dbReference>
<evidence type="ECO:0000259" key="1">
    <source>
        <dbReference type="PROSITE" id="PS50146"/>
    </source>
</evidence>
<sequence length="321" mass="36061">MFSENKLFVFLNPKAGLTKADALEQKILDWGNANEWDISIHRTSIGENFSPIVKKAASDGFKIFAAAGGDGTVSEVITALKEVDFPLLIIPTGSGNVFARNFYIPSDIHRCLNLLKQNSQIIAVDLMLVNGRYRMLNAGVGFNSRLMQFTTREEKRRFVFFAYLKNIGRSLRDILATDFNLTIDGDQKQIRGADVFIANLGFGFHSWIEENEFNPNDGVVSVFVTRPSNFSSLFQILKNVLRRKKHENEVICHFNVCHEITIQSKRRLPAQADGELIGETPLTIKVIPSALNLIVPLKSDLTLGLDSINKYFSEMFNHFGA</sequence>
<dbReference type="GO" id="GO:0019242">
    <property type="term" value="P:methylglyoxal biosynthetic process"/>
    <property type="evidence" value="ECO:0007669"/>
    <property type="project" value="InterPro"/>
</dbReference>
<dbReference type="GO" id="GO:0008929">
    <property type="term" value="F:methylglyoxal synthase activity"/>
    <property type="evidence" value="ECO:0007669"/>
    <property type="project" value="InterPro"/>
</dbReference>